<dbReference type="PANTHER" id="PTHR45876">
    <property type="entry name" value="FI04035P"/>
    <property type="match status" value="1"/>
</dbReference>
<sequence>LEELVSLQRQRLAEGGGSSLFRDAIDWSLSEPDLPWVPAFLADEIQRLGGLSTEGIFRAPGDTDAVNRARTQLELWDPAGCRGQLADACVAASLLKLRSTAELWKLQNSPDEAAALLKLLPPLNRLVVDHLLLFLRQFLGDPAVARATKMDAAGLAVVMAPSLLRCPSADPRVAFDCARREADFVRALLLHGAGANGTPVQDEPTEVSAAPVSAPECGDRIEGILAIKNDLPEIDEEEDSDRQPRR</sequence>
<feature type="domain" description="Rho-GAP" evidence="1">
    <location>
        <begin position="27"/>
        <end position="196"/>
    </location>
</feature>
<dbReference type="GO" id="GO:0007165">
    <property type="term" value="P:signal transduction"/>
    <property type="evidence" value="ECO:0007669"/>
    <property type="project" value="InterPro"/>
</dbReference>
<dbReference type="PANTHER" id="PTHR45876:SF8">
    <property type="entry name" value="FI04035P"/>
    <property type="match status" value="1"/>
</dbReference>
<name>A0A1I8I3F5_9PLAT</name>
<dbReference type="WBParaSite" id="maker-uti_cns_0009605-snap-gene-0.3-mRNA-1">
    <property type="protein sequence ID" value="maker-uti_cns_0009605-snap-gene-0.3-mRNA-1"/>
    <property type="gene ID" value="maker-uti_cns_0009605-snap-gene-0.3"/>
</dbReference>
<dbReference type="Pfam" id="PF00620">
    <property type="entry name" value="RhoGAP"/>
    <property type="match status" value="1"/>
</dbReference>
<dbReference type="Proteomes" id="UP000095280">
    <property type="component" value="Unplaced"/>
</dbReference>
<evidence type="ECO:0000313" key="2">
    <source>
        <dbReference type="Proteomes" id="UP000095280"/>
    </source>
</evidence>
<dbReference type="PROSITE" id="PS50238">
    <property type="entry name" value="RHOGAP"/>
    <property type="match status" value="1"/>
</dbReference>
<evidence type="ECO:0000313" key="3">
    <source>
        <dbReference type="WBParaSite" id="maker-uti_cns_0009605-snap-gene-0.3-mRNA-1"/>
    </source>
</evidence>
<proteinExistence type="predicted"/>
<dbReference type="InterPro" id="IPR000198">
    <property type="entry name" value="RhoGAP_dom"/>
</dbReference>
<dbReference type="SUPFAM" id="SSF48350">
    <property type="entry name" value="GTPase activation domain, GAP"/>
    <property type="match status" value="1"/>
</dbReference>
<evidence type="ECO:0000259" key="1">
    <source>
        <dbReference type="PROSITE" id="PS50238"/>
    </source>
</evidence>
<dbReference type="Gene3D" id="1.10.555.10">
    <property type="entry name" value="Rho GTPase activation protein"/>
    <property type="match status" value="2"/>
</dbReference>
<keyword evidence="2" id="KW-1185">Reference proteome</keyword>
<dbReference type="AlphaFoldDB" id="A0A1I8I3F5"/>
<dbReference type="GO" id="GO:0005737">
    <property type="term" value="C:cytoplasm"/>
    <property type="evidence" value="ECO:0007669"/>
    <property type="project" value="TreeGrafter"/>
</dbReference>
<organism evidence="2 3">
    <name type="scientific">Macrostomum lignano</name>
    <dbReference type="NCBI Taxonomy" id="282301"/>
    <lineage>
        <taxon>Eukaryota</taxon>
        <taxon>Metazoa</taxon>
        <taxon>Spiralia</taxon>
        <taxon>Lophotrochozoa</taxon>
        <taxon>Platyhelminthes</taxon>
        <taxon>Rhabditophora</taxon>
        <taxon>Macrostomorpha</taxon>
        <taxon>Macrostomida</taxon>
        <taxon>Macrostomidae</taxon>
        <taxon>Macrostomum</taxon>
    </lineage>
</organism>
<dbReference type="InterPro" id="IPR008936">
    <property type="entry name" value="Rho_GTPase_activation_prot"/>
</dbReference>
<dbReference type="SMART" id="SM00324">
    <property type="entry name" value="RhoGAP"/>
    <property type="match status" value="1"/>
</dbReference>
<protein>
    <submittedName>
        <fullName evidence="3">Rho-GAP domain-containing protein</fullName>
    </submittedName>
</protein>
<accession>A0A1I8I3F5</accession>
<dbReference type="GO" id="GO:0005096">
    <property type="term" value="F:GTPase activator activity"/>
    <property type="evidence" value="ECO:0007669"/>
    <property type="project" value="TreeGrafter"/>
</dbReference>
<reference evidence="3" key="1">
    <citation type="submission" date="2016-11" db="UniProtKB">
        <authorList>
            <consortium name="WormBaseParasite"/>
        </authorList>
    </citation>
    <scope>IDENTIFICATION</scope>
</reference>